<evidence type="ECO:0000313" key="3">
    <source>
        <dbReference type="Proteomes" id="UP000586722"/>
    </source>
</evidence>
<dbReference type="PANTHER" id="PTHR34203:SF15">
    <property type="entry name" value="SLL1173 PROTEIN"/>
    <property type="match status" value="1"/>
</dbReference>
<gene>
    <name evidence="2" type="ORF">GWI72_04000</name>
</gene>
<dbReference type="InterPro" id="IPR029063">
    <property type="entry name" value="SAM-dependent_MTases_sf"/>
</dbReference>
<dbReference type="SUPFAM" id="SSF53335">
    <property type="entry name" value="S-adenosyl-L-methionine-dependent methyltransferases"/>
    <property type="match status" value="1"/>
</dbReference>
<dbReference type="Gene3D" id="3.40.50.150">
    <property type="entry name" value="Vaccinia Virus protein VP39"/>
    <property type="match status" value="1"/>
</dbReference>
<reference evidence="3" key="1">
    <citation type="submission" date="2020-01" db="EMBL/GenBank/DDBJ databases">
        <authorList>
            <person name="Fang Y."/>
            <person name="Sun R."/>
            <person name="Nie L."/>
            <person name="He J."/>
            <person name="Hao L."/>
            <person name="Wang L."/>
            <person name="Su S."/>
            <person name="Lv E."/>
            <person name="Zhang Z."/>
            <person name="Xie R."/>
            <person name="Liu H."/>
        </authorList>
    </citation>
    <scope>NUCLEOTIDE SEQUENCE [LARGE SCALE GENOMIC DNA]</scope>
    <source>
        <strain evidence="3">XCT-53</strain>
    </source>
</reference>
<dbReference type="Proteomes" id="UP000586722">
    <property type="component" value="Unassembled WGS sequence"/>
</dbReference>
<accession>A0A7X5F0B7</accession>
<feature type="domain" description="Methyltransferase FkbM" evidence="1">
    <location>
        <begin position="93"/>
        <end position="224"/>
    </location>
</feature>
<sequence>MSLEELFRTYRAPAEALRAEDGRFVNFLGVSTAASILPQGPALSGQVYADLPIPGDSVFAGAAEYEALLTAIDACKSQPSLTVAEFGAGWGPWVSAAGVIGKRLGIKDIRLIAVEADSEKYKLMQAHLAYNGLAGQPGVSIATYEGAVWHTDTTLNFPKNIVAVDFGGRVSETSHSTDYRGMAYETTEIRAYALETLLKGERTIDYMHVDVQGAEYEILSRAGDLMNEKVKYLFIGTHSRLIDGQLLQLLHTWGWDIRFANPCQFVFNRAIPTIEGMTVADGEIFAVNPKCAG</sequence>
<keyword evidence="3" id="KW-1185">Reference proteome</keyword>
<dbReference type="Pfam" id="PF05050">
    <property type="entry name" value="Methyltransf_21"/>
    <property type="match status" value="1"/>
</dbReference>
<name>A0A7X5F0B7_9HYPH</name>
<comment type="caution">
    <text evidence="2">The sequence shown here is derived from an EMBL/GenBank/DDBJ whole genome shotgun (WGS) entry which is preliminary data.</text>
</comment>
<proteinExistence type="predicted"/>
<evidence type="ECO:0000259" key="1">
    <source>
        <dbReference type="Pfam" id="PF05050"/>
    </source>
</evidence>
<protein>
    <recommendedName>
        <fullName evidence="1">Methyltransferase FkbM domain-containing protein</fullName>
    </recommendedName>
</protein>
<dbReference type="InterPro" id="IPR052514">
    <property type="entry name" value="SAM-dependent_MTase"/>
</dbReference>
<dbReference type="AlphaFoldDB" id="A0A7X5F0B7"/>
<dbReference type="PANTHER" id="PTHR34203">
    <property type="entry name" value="METHYLTRANSFERASE, FKBM FAMILY PROTEIN"/>
    <property type="match status" value="1"/>
</dbReference>
<dbReference type="RefSeq" id="WP_161707904.1">
    <property type="nucleotide sequence ID" value="NZ_JAABLQ010000001.1"/>
</dbReference>
<evidence type="ECO:0000313" key="2">
    <source>
        <dbReference type="EMBL" id="NBN77426.1"/>
    </source>
</evidence>
<dbReference type="EMBL" id="JAABLQ010000001">
    <property type="protein sequence ID" value="NBN77426.1"/>
    <property type="molecule type" value="Genomic_DNA"/>
</dbReference>
<dbReference type="InterPro" id="IPR006342">
    <property type="entry name" value="FkbM_mtfrase"/>
</dbReference>
<organism evidence="2 3">
    <name type="scientific">Pannonibacter tanglangensis</name>
    <dbReference type="NCBI Taxonomy" id="2750084"/>
    <lineage>
        <taxon>Bacteria</taxon>
        <taxon>Pseudomonadati</taxon>
        <taxon>Pseudomonadota</taxon>
        <taxon>Alphaproteobacteria</taxon>
        <taxon>Hyphomicrobiales</taxon>
        <taxon>Stappiaceae</taxon>
        <taxon>Pannonibacter</taxon>
    </lineage>
</organism>